<dbReference type="EnsemblPlants" id="Pp3c1_17410V3.1">
    <property type="protein sequence ID" value="PAC:32968233.CDS.1"/>
    <property type="gene ID" value="Pp3c1_17410"/>
</dbReference>
<sequence>MSHSVCGECSELEFRAAGGSHVSVGGDMIGHGSRAPPAPKLQYDWKTQCRKSPTSCSLAGAAKPETARGAGEPPGAASSARCRWGMYARCATNRKIPASKQLGVASTSATASHLRAQPGNRTPVSTVGGYCETTTPAALLRGAYSISNP</sequence>
<name>A0A2K1L8M1_PHYPA</name>
<reference evidence="2 4" key="2">
    <citation type="journal article" date="2018" name="Plant J.">
        <title>The Physcomitrella patens chromosome-scale assembly reveals moss genome structure and evolution.</title>
        <authorList>
            <person name="Lang D."/>
            <person name="Ullrich K.K."/>
            <person name="Murat F."/>
            <person name="Fuchs J."/>
            <person name="Jenkins J."/>
            <person name="Haas F.B."/>
            <person name="Piednoel M."/>
            <person name="Gundlach H."/>
            <person name="Van Bel M."/>
            <person name="Meyberg R."/>
            <person name="Vives C."/>
            <person name="Morata J."/>
            <person name="Symeonidi A."/>
            <person name="Hiss M."/>
            <person name="Muchero W."/>
            <person name="Kamisugi Y."/>
            <person name="Saleh O."/>
            <person name="Blanc G."/>
            <person name="Decker E.L."/>
            <person name="van Gessel N."/>
            <person name="Grimwood J."/>
            <person name="Hayes R.D."/>
            <person name="Graham S.W."/>
            <person name="Gunter L.E."/>
            <person name="McDaniel S.F."/>
            <person name="Hoernstein S.N.W."/>
            <person name="Larsson A."/>
            <person name="Li F.W."/>
            <person name="Perroud P.F."/>
            <person name="Phillips J."/>
            <person name="Ranjan P."/>
            <person name="Rokshar D.S."/>
            <person name="Rothfels C.J."/>
            <person name="Schneider L."/>
            <person name="Shu S."/>
            <person name="Stevenson D.W."/>
            <person name="Thummler F."/>
            <person name="Tillich M."/>
            <person name="Villarreal Aguilar J.C."/>
            <person name="Widiez T."/>
            <person name="Wong G.K."/>
            <person name="Wymore A."/>
            <person name="Zhang Y."/>
            <person name="Zimmer A.D."/>
            <person name="Quatrano R.S."/>
            <person name="Mayer K.F.X."/>
            <person name="Goodstein D."/>
            <person name="Casacuberta J.M."/>
            <person name="Vandepoele K."/>
            <person name="Reski R."/>
            <person name="Cuming A.C."/>
            <person name="Tuskan G.A."/>
            <person name="Maumus F."/>
            <person name="Salse J."/>
            <person name="Schmutz J."/>
            <person name="Rensing S.A."/>
        </authorList>
    </citation>
    <scope>NUCLEOTIDE SEQUENCE [LARGE SCALE GENOMIC DNA]</scope>
    <source>
        <strain evidence="3 4">cv. Gransden 2004</strain>
    </source>
</reference>
<dbReference type="AlphaFoldDB" id="A0A2K1L8M1"/>
<dbReference type="InParanoid" id="A0A2K1L8M1"/>
<reference evidence="3" key="3">
    <citation type="submission" date="2020-12" db="UniProtKB">
        <authorList>
            <consortium name="EnsemblPlants"/>
        </authorList>
    </citation>
    <scope>IDENTIFICATION</scope>
</reference>
<gene>
    <name evidence="2" type="ORF">PHYPA_000765</name>
</gene>
<dbReference type="Gramene" id="Pp3c1_17410V3.1">
    <property type="protein sequence ID" value="PAC:32968233.CDS.1"/>
    <property type="gene ID" value="Pp3c1_17410"/>
</dbReference>
<evidence type="ECO:0000313" key="2">
    <source>
        <dbReference type="EMBL" id="PNR62341.1"/>
    </source>
</evidence>
<accession>A0A2K1L8M1</accession>
<keyword evidence="4" id="KW-1185">Reference proteome</keyword>
<feature type="region of interest" description="Disordered" evidence="1">
    <location>
        <begin position="56"/>
        <end position="78"/>
    </location>
</feature>
<evidence type="ECO:0000313" key="4">
    <source>
        <dbReference type="Proteomes" id="UP000006727"/>
    </source>
</evidence>
<dbReference type="EMBL" id="ABEU02000001">
    <property type="protein sequence ID" value="PNR62341.1"/>
    <property type="molecule type" value="Genomic_DNA"/>
</dbReference>
<feature type="compositionally biased region" description="Low complexity" evidence="1">
    <location>
        <begin position="67"/>
        <end position="78"/>
    </location>
</feature>
<dbReference type="Proteomes" id="UP000006727">
    <property type="component" value="Chromosome 1"/>
</dbReference>
<protein>
    <submittedName>
        <fullName evidence="2 3">Uncharacterized protein</fullName>
    </submittedName>
</protein>
<reference evidence="2 4" key="1">
    <citation type="journal article" date="2008" name="Science">
        <title>The Physcomitrella genome reveals evolutionary insights into the conquest of land by plants.</title>
        <authorList>
            <person name="Rensing S."/>
            <person name="Lang D."/>
            <person name="Zimmer A."/>
            <person name="Terry A."/>
            <person name="Salamov A."/>
            <person name="Shapiro H."/>
            <person name="Nishiyama T."/>
            <person name="Perroud P.-F."/>
            <person name="Lindquist E."/>
            <person name="Kamisugi Y."/>
            <person name="Tanahashi T."/>
            <person name="Sakakibara K."/>
            <person name="Fujita T."/>
            <person name="Oishi K."/>
            <person name="Shin-I T."/>
            <person name="Kuroki Y."/>
            <person name="Toyoda A."/>
            <person name="Suzuki Y."/>
            <person name="Hashimoto A."/>
            <person name="Yamaguchi K."/>
            <person name="Sugano A."/>
            <person name="Kohara Y."/>
            <person name="Fujiyama A."/>
            <person name="Anterola A."/>
            <person name="Aoki S."/>
            <person name="Ashton N."/>
            <person name="Barbazuk W.B."/>
            <person name="Barker E."/>
            <person name="Bennetzen J."/>
            <person name="Bezanilla M."/>
            <person name="Blankenship R."/>
            <person name="Cho S.H."/>
            <person name="Dutcher S."/>
            <person name="Estelle M."/>
            <person name="Fawcett J.A."/>
            <person name="Gundlach H."/>
            <person name="Hanada K."/>
            <person name="Heyl A."/>
            <person name="Hicks K.A."/>
            <person name="Hugh J."/>
            <person name="Lohr M."/>
            <person name="Mayer K."/>
            <person name="Melkozernov A."/>
            <person name="Murata T."/>
            <person name="Nelson D."/>
            <person name="Pils B."/>
            <person name="Prigge M."/>
            <person name="Reiss B."/>
            <person name="Renner T."/>
            <person name="Rombauts S."/>
            <person name="Rushton P."/>
            <person name="Sanderfoot A."/>
            <person name="Schween G."/>
            <person name="Shiu S.-H."/>
            <person name="Stueber K."/>
            <person name="Theodoulou F.L."/>
            <person name="Tu H."/>
            <person name="Van de Peer Y."/>
            <person name="Verrier P.J."/>
            <person name="Waters E."/>
            <person name="Wood A."/>
            <person name="Yang L."/>
            <person name="Cove D."/>
            <person name="Cuming A."/>
            <person name="Hasebe M."/>
            <person name="Lucas S."/>
            <person name="Mishler D.B."/>
            <person name="Reski R."/>
            <person name="Grigoriev I."/>
            <person name="Quatrano R.S."/>
            <person name="Boore J.L."/>
        </authorList>
    </citation>
    <scope>NUCLEOTIDE SEQUENCE [LARGE SCALE GENOMIC DNA]</scope>
    <source>
        <strain evidence="3 4">cv. Gransden 2004</strain>
    </source>
</reference>
<proteinExistence type="predicted"/>
<evidence type="ECO:0000256" key="1">
    <source>
        <dbReference type="SAM" id="MobiDB-lite"/>
    </source>
</evidence>
<organism evidence="2">
    <name type="scientific">Physcomitrium patens</name>
    <name type="common">Spreading-leaved earth moss</name>
    <name type="synonym">Physcomitrella patens</name>
    <dbReference type="NCBI Taxonomy" id="3218"/>
    <lineage>
        <taxon>Eukaryota</taxon>
        <taxon>Viridiplantae</taxon>
        <taxon>Streptophyta</taxon>
        <taxon>Embryophyta</taxon>
        <taxon>Bryophyta</taxon>
        <taxon>Bryophytina</taxon>
        <taxon>Bryopsida</taxon>
        <taxon>Funariidae</taxon>
        <taxon>Funariales</taxon>
        <taxon>Funariaceae</taxon>
        <taxon>Physcomitrium</taxon>
    </lineage>
</organism>
<evidence type="ECO:0000313" key="3">
    <source>
        <dbReference type="EnsemblPlants" id="PAC:32968233.CDS.1"/>
    </source>
</evidence>